<comment type="caution">
    <text evidence="2">The sequence shown here is derived from an EMBL/GenBank/DDBJ whole genome shotgun (WGS) entry which is preliminary data.</text>
</comment>
<keyword evidence="1" id="KW-0472">Membrane</keyword>
<dbReference type="Gene3D" id="3.40.1090.10">
    <property type="entry name" value="Cytosolic phospholipase A2 catalytic domain"/>
    <property type="match status" value="1"/>
</dbReference>
<dbReference type="Proteomes" id="UP000294952">
    <property type="component" value="Unassembled WGS sequence"/>
</dbReference>
<dbReference type="EMBL" id="SDLP01000013">
    <property type="protein sequence ID" value="TDL03165.1"/>
    <property type="molecule type" value="Genomic_DNA"/>
</dbReference>
<sequence length="1058" mass="114554">MDQGSSEQEPRRYWAAWLSHAIDPGALTIYMTAALWAAVVAGGVLLTCTWKVAQFPDLMRYTFGDRAIQPPTSHLLGPLLADIGVIVGYVLVLGSCALIIARLATTATGTRYGRIALLCTGVAAAADAAEDVGLYLSTFHDEAAQQGVAKFVTTATAAAATLKWSMLAIAALAVPAAIVVLWIRWRARRQLKTSQESLCRLSQEMTQHDSPEHVDRFSVEPSSPAAMNEWWNECRQESSAPTITDEHARFDTWAWNSAYNVPGAGKVLDDRHGQRVRAVCLSGGGVRSASVAMGALQVLSKATPDGKDDSEKFIDSVDYIVSVSGGGYTAGARLLACKEEPDSEARRGVSVTRTVRERDALDRPIRVSDRFAEGSVEFEHIRRHSSYIADSLPTLLRALGYVFRNLLASVVILFWLPMFLGLALGYLYAYLPIAGIVPVLRYDERVRPHPLTEQFITGQSGYFQSLINHTYTWWALGTFAVFTVVLLAIALCIEVRSFSPPQEALRNRVLSRMNGVMLIGLTAALLLVGVPALMRVCANALGTNFSSGEISGAVASVLGLQYLSAIAAMVWRRRIRISPGGSSAKRSWRTMLPPGVVPYLLTLLTLAVLFLAWLTVLGCVAAGVFGYLTQGVTEPYRQIAWLPWWLVGTAVIVGMLCFADVTSLSLHPFYRWRLANTFAVRRRIRNRAGGALPSQPYAETYPATEPTWLHTHGAVAGGPKFVFAAAAAISGEGKPAPGLNAVSFVLSSDYIGGPELGWLKTPQIWAASPPRLKRDLTVQAAVAVSGAAFASAMGRQNKGFQALLAVSGARLGTWLPNPHHVATLCERFPIKPPEKHTRGRELLKALPAVRGFTYFYRELFASNSKEARLVQVTDGGHYENLGLVEALRRRARLIVCIDGGGDPPPLLSGLADAMRLAKSELGVEITLDETGPFAVQNLTPGGGTPFPDGDALAVLNSRVTKGTVVRGSILYPAASGLPKGQREGLLIFAKAAVWEGLPEWLLTYAGNSLIFPHDSTSDQWFTESQFAAYTELGRVLGRSVVDAYNASEEPKLTYSNDT</sequence>
<feature type="transmembrane region" description="Helical" evidence="1">
    <location>
        <begin position="514"/>
        <end position="533"/>
    </location>
</feature>
<dbReference type="AlphaFoldDB" id="A0A4R5X039"/>
<dbReference type="PANTHER" id="PTHR10728">
    <property type="entry name" value="CYTOSOLIC PHOSPHOLIPASE A2"/>
    <property type="match status" value="1"/>
</dbReference>
<protein>
    <recommendedName>
        <fullName evidence="4">PNPLA domain-containing protein</fullName>
    </recommendedName>
</protein>
<name>A0A4R5X039_9MYCO</name>
<proteinExistence type="predicted"/>
<feature type="transmembrane region" description="Helical" evidence="1">
    <location>
        <begin position="645"/>
        <end position="666"/>
    </location>
</feature>
<dbReference type="GO" id="GO:0046475">
    <property type="term" value="P:glycerophospholipid catabolic process"/>
    <property type="evidence" value="ECO:0007669"/>
    <property type="project" value="TreeGrafter"/>
</dbReference>
<reference evidence="2 3" key="1">
    <citation type="submission" date="2019-01" db="EMBL/GenBank/DDBJ databases">
        <title>High-quality-draft genome sequences of five non-tuberculosis mycobacteriaceae isolated from a nosocomial environment.</title>
        <authorList>
            <person name="Tiago I."/>
            <person name="Alarico S."/>
            <person name="Pereira S.G."/>
            <person name="Coelho C."/>
            <person name="Maranha A."/>
            <person name="Empadinhas N."/>
        </authorList>
    </citation>
    <scope>NUCLEOTIDE SEQUENCE [LARGE SCALE GENOMIC DNA]</scope>
    <source>
        <strain evidence="2 3">22DIII</strain>
    </source>
</reference>
<evidence type="ECO:0000313" key="3">
    <source>
        <dbReference type="Proteomes" id="UP000294952"/>
    </source>
</evidence>
<feature type="transmembrane region" description="Helical" evidence="1">
    <location>
        <begin position="74"/>
        <end position="101"/>
    </location>
</feature>
<evidence type="ECO:0008006" key="4">
    <source>
        <dbReference type="Google" id="ProtNLM"/>
    </source>
</evidence>
<evidence type="ECO:0000256" key="1">
    <source>
        <dbReference type="SAM" id="Phobius"/>
    </source>
</evidence>
<keyword evidence="1" id="KW-1133">Transmembrane helix</keyword>
<dbReference type="GO" id="GO:0004623">
    <property type="term" value="F:phospholipase A2 activity"/>
    <property type="evidence" value="ECO:0007669"/>
    <property type="project" value="TreeGrafter"/>
</dbReference>
<accession>A0A4R5X039</accession>
<evidence type="ECO:0000313" key="2">
    <source>
        <dbReference type="EMBL" id="TDL03165.1"/>
    </source>
</evidence>
<dbReference type="PANTHER" id="PTHR10728:SF40">
    <property type="entry name" value="PATATIN FAMILY PROTEIN"/>
    <property type="match status" value="1"/>
</dbReference>
<dbReference type="GO" id="GO:0005829">
    <property type="term" value="C:cytosol"/>
    <property type="evidence" value="ECO:0007669"/>
    <property type="project" value="TreeGrafter"/>
</dbReference>
<feature type="transmembrane region" description="Helical" evidence="1">
    <location>
        <begin position="406"/>
        <end position="431"/>
    </location>
</feature>
<gene>
    <name evidence="2" type="ORF">EUA04_26130</name>
</gene>
<feature type="transmembrane region" description="Helical" evidence="1">
    <location>
        <begin position="164"/>
        <end position="183"/>
    </location>
</feature>
<dbReference type="RefSeq" id="WP_133414928.1">
    <property type="nucleotide sequence ID" value="NZ_SDLP01000013.1"/>
</dbReference>
<feature type="transmembrane region" description="Helical" evidence="1">
    <location>
        <begin position="471"/>
        <end position="493"/>
    </location>
</feature>
<dbReference type="InterPro" id="IPR016035">
    <property type="entry name" value="Acyl_Trfase/lysoPLipase"/>
</dbReference>
<dbReference type="SUPFAM" id="SSF52151">
    <property type="entry name" value="FabD/lysophospholipase-like"/>
    <property type="match status" value="1"/>
</dbReference>
<organism evidence="2 3">
    <name type="scientific">Mycolicibacterium obuense</name>
    <dbReference type="NCBI Taxonomy" id="1807"/>
    <lineage>
        <taxon>Bacteria</taxon>
        <taxon>Bacillati</taxon>
        <taxon>Actinomycetota</taxon>
        <taxon>Actinomycetes</taxon>
        <taxon>Mycobacteriales</taxon>
        <taxon>Mycobacteriaceae</taxon>
        <taxon>Mycolicibacterium</taxon>
    </lineage>
</organism>
<feature type="transmembrane region" description="Helical" evidence="1">
    <location>
        <begin position="592"/>
        <end position="625"/>
    </location>
</feature>
<keyword evidence="1" id="KW-0812">Transmembrane</keyword>